<feature type="domain" description="Acyl-CoA oxidase/dehydrogenase middle" evidence="7">
    <location>
        <begin position="125"/>
        <end position="218"/>
    </location>
</feature>
<dbReference type="SUPFAM" id="SSF47203">
    <property type="entry name" value="Acyl-CoA dehydrogenase C-terminal domain-like"/>
    <property type="match status" value="1"/>
</dbReference>
<evidence type="ECO:0000256" key="2">
    <source>
        <dbReference type="ARBA" id="ARBA00009347"/>
    </source>
</evidence>
<keyword evidence="10" id="KW-1185">Reference proteome</keyword>
<dbReference type="Gene3D" id="1.10.540.10">
    <property type="entry name" value="Acyl-CoA dehydrogenase/oxidase, N-terminal domain"/>
    <property type="match status" value="1"/>
</dbReference>
<comment type="similarity">
    <text evidence="2">Belongs to the acyl-CoA dehydrogenase family.</text>
</comment>
<dbReference type="InterPro" id="IPR013786">
    <property type="entry name" value="AcylCoA_DH/ox_N"/>
</dbReference>
<dbReference type="Pfam" id="PF00441">
    <property type="entry name" value="Acyl-CoA_dh_1"/>
    <property type="match status" value="1"/>
</dbReference>
<protein>
    <submittedName>
        <fullName evidence="9">Acyl-CoA dehydrogenase FadE17</fullName>
        <ecNumber evidence="9">1.3.99.-</ecNumber>
    </submittedName>
</protein>
<keyword evidence="3" id="KW-0285">Flavoprotein</keyword>
<dbReference type="InterPro" id="IPR009100">
    <property type="entry name" value="AcylCoA_DH/oxidase_NM_dom_sf"/>
</dbReference>
<dbReference type="Proteomes" id="UP000656319">
    <property type="component" value="Unassembled WGS sequence"/>
</dbReference>
<name>A0ABM8PB96_9BURK</name>
<evidence type="ECO:0000313" key="9">
    <source>
        <dbReference type="EMBL" id="CAD6561583.1"/>
    </source>
</evidence>
<dbReference type="SUPFAM" id="SSF56645">
    <property type="entry name" value="Acyl-CoA dehydrogenase NM domain-like"/>
    <property type="match status" value="1"/>
</dbReference>
<evidence type="ECO:0000259" key="8">
    <source>
        <dbReference type="Pfam" id="PF02771"/>
    </source>
</evidence>
<evidence type="ECO:0000313" key="10">
    <source>
        <dbReference type="Proteomes" id="UP000656319"/>
    </source>
</evidence>
<feature type="domain" description="Acyl-CoA dehydrogenase/oxidase C-terminal" evidence="6">
    <location>
        <begin position="231"/>
        <end position="395"/>
    </location>
</feature>
<dbReference type="GO" id="GO:0016491">
    <property type="term" value="F:oxidoreductase activity"/>
    <property type="evidence" value="ECO:0007669"/>
    <property type="project" value="UniProtKB-KW"/>
</dbReference>
<dbReference type="InterPro" id="IPR037069">
    <property type="entry name" value="AcylCoA_DH/ox_N_sf"/>
</dbReference>
<gene>
    <name evidence="9" type="ORF">LMG27952_07514</name>
</gene>
<organism evidence="9 10">
    <name type="scientific">Paraburkholderia hiiakae</name>
    <dbReference type="NCBI Taxonomy" id="1081782"/>
    <lineage>
        <taxon>Bacteria</taxon>
        <taxon>Pseudomonadati</taxon>
        <taxon>Pseudomonadota</taxon>
        <taxon>Betaproteobacteria</taxon>
        <taxon>Burkholderiales</taxon>
        <taxon>Burkholderiaceae</taxon>
        <taxon>Paraburkholderia</taxon>
    </lineage>
</organism>
<evidence type="ECO:0000256" key="1">
    <source>
        <dbReference type="ARBA" id="ARBA00001974"/>
    </source>
</evidence>
<evidence type="ECO:0000256" key="4">
    <source>
        <dbReference type="ARBA" id="ARBA00022827"/>
    </source>
</evidence>
<dbReference type="Gene3D" id="1.20.140.10">
    <property type="entry name" value="Butyryl-CoA Dehydrogenase, subunit A, domain 3"/>
    <property type="match status" value="1"/>
</dbReference>
<evidence type="ECO:0000259" key="7">
    <source>
        <dbReference type="Pfam" id="PF02770"/>
    </source>
</evidence>
<dbReference type="InterPro" id="IPR036250">
    <property type="entry name" value="AcylCo_DH-like_C"/>
</dbReference>
<keyword evidence="5 9" id="KW-0560">Oxidoreductase</keyword>
<accession>A0ABM8PB96</accession>
<evidence type="ECO:0000256" key="3">
    <source>
        <dbReference type="ARBA" id="ARBA00022630"/>
    </source>
</evidence>
<keyword evidence="4" id="KW-0274">FAD</keyword>
<dbReference type="EMBL" id="CAJHCQ010000037">
    <property type="protein sequence ID" value="CAD6561583.1"/>
    <property type="molecule type" value="Genomic_DNA"/>
</dbReference>
<dbReference type="Pfam" id="PF02771">
    <property type="entry name" value="Acyl-CoA_dh_N"/>
    <property type="match status" value="1"/>
</dbReference>
<comment type="caution">
    <text evidence="9">The sequence shown here is derived from an EMBL/GenBank/DDBJ whole genome shotgun (WGS) entry which is preliminary data.</text>
</comment>
<dbReference type="EC" id="1.3.99.-" evidence="9"/>
<dbReference type="PANTHER" id="PTHR43292:SF3">
    <property type="entry name" value="ACYL-COA DEHYDROGENASE FADE29"/>
    <property type="match status" value="1"/>
</dbReference>
<reference evidence="9 10" key="1">
    <citation type="submission" date="2020-10" db="EMBL/GenBank/DDBJ databases">
        <authorList>
            <person name="Peeters C."/>
        </authorList>
    </citation>
    <scope>NUCLEOTIDE SEQUENCE [LARGE SCALE GENOMIC DNA]</scope>
    <source>
        <strain evidence="9 10">LMG 27952</strain>
    </source>
</reference>
<dbReference type="InterPro" id="IPR009075">
    <property type="entry name" value="AcylCo_DH/oxidase_C"/>
</dbReference>
<evidence type="ECO:0000259" key="6">
    <source>
        <dbReference type="Pfam" id="PF00441"/>
    </source>
</evidence>
<comment type="cofactor">
    <cofactor evidence="1">
        <name>FAD</name>
        <dbReference type="ChEBI" id="CHEBI:57692"/>
    </cofactor>
</comment>
<dbReference type="Pfam" id="PF02770">
    <property type="entry name" value="Acyl-CoA_dh_M"/>
    <property type="match status" value="1"/>
</dbReference>
<proteinExistence type="inferred from homology"/>
<evidence type="ECO:0000256" key="5">
    <source>
        <dbReference type="ARBA" id="ARBA00023002"/>
    </source>
</evidence>
<dbReference type="InterPro" id="IPR052161">
    <property type="entry name" value="Mycobact_Acyl-CoA_DH"/>
</dbReference>
<sequence>MDLRFTAEELAFRDEVRAFVREHLPEDIRAKVLSHQRVEKDDYVRWHRILNAKGWGAPKWPKEYGGTGWTTLQQLIFDIETGLAGAPRLLPFGLTMIGPVLMKYASPEMKARFLPRIPNVDDFWCQGYSEPGSGSDLASLKTRAVKKGDKYIVNGQKTWTTMAQFADWIFCLVRTDPDAKPQEGISMLLIDMKSPGVTVRPIVTLDGGHDVNETWFEDVEVPLENLVGEENRGWTYAKYLLGHERTGIAGLGHCYREMRQLKHYAQLADDGRGGKMIDDVRMRDKIARLEMDLMALEMLLLRVASGDGGKGPGPEASIVKIRGSELQQDIAMLQHEVAGPHGWPYAPQWLEPGVEVPVDGPAWAPAASSTYFDMRKTSIYGGATEVQKNIIAKMIIGLQG</sequence>
<dbReference type="RefSeq" id="WP_201700928.1">
    <property type="nucleotide sequence ID" value="NZ_CAJHCQ010000037.1"/>
</dbReference>
<dbReference type="InterPro" id="IPR046373">
    <property type="entry name" value="Acyl-CoA_Oxase/DH_mid-dom_sf"/>
</dbReference>
<dbReference type="PANTHER" id="PTHR43292">
    <property type="entry name" value="ACYL-COA DEHYDROGENASE"/>
    <property type="match status" value="1"/>
</dbReference>
<feature type="domain" description="Acyl-CoA dehydrogenase/oxidase N-terminal" evidence="8">
    <location>
        <begin position="6"/>
        <end position="117"/>
    </location>
</feature>
<dbReference type="Gene3D" id="2.40.110.10">
    <property type="entry name" value="Butyryl-CoA Dehydrogenase, subunit A, domain 2"/>
    <property type="match status" value="1"/>
</dbReference>
<dbReference type="InterPro" id="IPR006091">
    <property type="entry name" value="Acyl-CoA_Oxase/DH_mid-dom"/>
</dbReference>